<dbReference type="CDD" id="cd12148">
    <property type="entry name" value="fungal_TF_MHR"/>
    <property type="match status" value="1"/>
</dbReference>
<feature type="domain" description="C2H2-type" evidence="9">
    <location>
        <begin position="77"/>
        <end position="101"/>
    </location>
</feature>
<dbReference type="SMART" id="SM00355">
    <property type="entry name" value="ZnF_C2H2"/>
    <property type="match status" value="2"/>
</dbReference>
<name>A0A4S8VSW9_AURPU</name>
<dbReference type="GO" id="GO:0000981">
    <property type="term" value="F:DNA-binding transcription factor activity, RNA polymerase II-specific"/>
    <property type="evidence" value="ECO:0007669"/>
    <property type="project" value="InterPro"/>
</dbReference>
<dbReference type="AlphaFoldDB" id="A0A4S8VSW9"/>
<dbReference type="Proteomes" id="UP000310421">
    <property type="component" value="Unassembled WGS sequence"/>
</dbReference>
<feature type="domain" description="C2H2-type" evidence="9">
    <location>
        <begin position="124"/>
        <end position="151"/>
    </location>
</feature>
<gene>
    <name evidence="10" type="ORF">D6D20_04267</name>
</gene>
<dbReference type="PROSITE" id="PS50157">
    <property type="entry name" value="ZINC_FINGER_C2H2_2"/>
    <property type="match status" value="2"/>
</dbReference>
<dbReference type="EMBL" id="QZAN01000036">
    <property type="protein sequence ID" value="THW62551.1"/>
    <property type="molecule type" value="Genomic_DNA"/>
</dbReference>
<dbReference type="SUPFAM" id="SSF57667">
    <property type="entry name" value="beta-beta-alpha zinc fingers"/>
    <property type="match status" value="1"/>
</dbReference>
<evidence type="ECO:0000256" key="4">
    <source>
        <dbReference type="ARBA" id="ARBA00022771"/>
    </source>
</evidence>
<dbReference type="InterPro" id="IPR013087">
    <property type="entry name" value="Znf_C2H2_type"/>
</dbReference>
<protein>
    <recommendedName>
        <fullName evidence="9">C2H2-type domain-containing protein</fullName>
    </recommendedName>
</protein>
<evidence type="ECO:0000256" key="6">
    <source>
        <dbReference type="ARBA" id="ARBA00023242"/>
    </source>
</evidence>
<evidence type="ECO:0000313" key="10">
    <source>
        <dbReference type="EMBL" id="THW62551.1"/>
    </source>
</evidence>
<accession>A0A4S8VSW9</accession>
<dbReference type="GO" id="GO:0000785">
    <property type="term" value="C:chromatin"/>
    <property type="evidence" value="ECO:0007669"/>
    <property type="project" value="TreeGrafter"/>
</dbReference>
<keyword evidence="5" id="KW-0862">Zinc</keyword>
<evidence type="ECO:0000256" key="8">
    <source>
        <dbReference type="SAM" id="MobiDB-lite"/>
    </source>
</evidence>
<evidence type="ECO:0000259" key="9">
    <source>
        <dbReference type="PROSITE" id="PS50157"/>
    </source>
</evidence>
<reference evidence="10 11" key="1">
    <citation type="submission" date="2018-10" db="EMBL/GenBank/DDBJ databases">
        <title>Fifty Aureobasidium pullulans genomes reveal a recombining polyextremotolerant generalist.</title>
        <authorList>
            <person name="Gostincar C."/>
            <person name="Turk M."/>
            <person name="Zajc J."/>
            <person name="Gunde-Cimerman N."/>
        </authorList>
    </citation>
    <scope>NUCLEOTIDE SEQUENCE [LARGE SCALE GENOMIC DNA]</scope>
    <source>
        <strain evidence="10 11">EXF-10751</strain>
    </source>
</reference>
<evidence type="ECO:0000256" key="2">
    <source>
        <dbReference type="ARBA" id="ARBA00022723"/>
    </source>
</evidence>
<dbReference type="PROSITE" id="PS00028">
    <property type="entry name" value="ZINC_FINGER_C2H2_1"/>
    <property type="match status" value="1"/>
</dbReference>
<organism evidence="10 11">
    <name type="scientific">Aureobasidium pullulans</name>
    <name type="common">Black yeast</name>
    <name type="synonym">Pullularia pullulans</name>
    <dbReference type="NCBI Taxonomy" id="5580"/>
    <lineage>
        <taxon>Eukaryota</taxon>
        <taxon>Fungi</taxon>
        <taxon>Dikarya</taxon>
        <taxon>Ascomycota</taxon>
        <taxon>Pezizomycotina</taxon>
        <taxon>Dothideomycetes</taxon>
        <taxon>Dothideomycetidae</taxon>
        <taxon>Dothideales</taxon>
        <taxon>Saccotheciaceae</taxon>
        <taxon>Aureobasidium</taxon>
    </lineage>
</organism>
<dbReference type="PANTHER" id="PTHR40626:SF10">
    <property type="entry name" value="C2H2-TYPE DOMAIN-CONTAINING PROTEIN"/>
    <property type="match status" value="1"/>
</dbReference>
<dbReference type="GO" id="GO:0008270">
    <property type="term" value="F:zinc ion binding"/>
    <property type="evidence" value="ECO:0007669"/>
    <property type="project" value="UniProtKB-KW"/>
</dbReference>
<feature type="compositionally biased region" description="Basic and acidic residues" evidence="8">
    <location>
        <begin position="187"/>
        <end position="196"/>
    </location>
</feature>
<dbReference type="GO" id="GO:0000978">
    <property type="term" value="F:RNA polymerase II cis-regulatory region sequence-specific DNA binding"/>
    <property type="evidence" value="ECO:0007669"/>
    <property type="project" value="InterPro"/>
</dbReference>
<dbReference type="GO" id="GO:0006351">
    <property type="term" value="P:DNA-templated transcription"/>
    <property type="evidence" value="ECO:0007669"/>
    <property type="project" value="InterPro"/>
</dbReference>
<proteinExistence type="predicted"/>
<evidence type="ECO:0000313" key="11">
    <source>
        <dbReference type="Proteomes" id="UP000310421"/>
    </source>
</evidence>
<evidence type="ECO:0000256" key="5">
    <source>
        <dbReference type="ARBA" id="ARBA00022833"/>
    </source>
</evidence>
<evidence type="ECO:0000256" key="3">
    <source>
        <dbReference type="ARBA" id="ARBA00022737"/>
    </source>
</evidence>
<comment type="subcellular location">
    <subcellularLocation>
        <location evidence="1">Nucleus</location>
    </subcellularLocation>
</comment>
<evidence type="ECO:0000256" key="1">
    <source>
        <dbReference type="ARBA" id="ARBA00004123"/>
    </source>
</evidence>
<dbReference type="InterPro" id="IPR007219">
    <property type="entry name" value="XnlR_reg_dom"/>
</dbReference>
<keyword evidence="6" id="KW-0539">Nucleus</keyword>
<evidence type="ECO:0000256" key="7">
    <source>
        <dbReference type="PROSITE-ProRule" id="PRU00042"/>
    </source>
</evidence>
<keyword evidence="2" id="KW-0479">Metal-binding</keyword>
<comment type="caution">
    <text evidence="10">The sequence shown here is derived from an EMBL/GenBank/DDBJ whole genome shotgun (WGS) entry which is preliminary data.</text>
</comment>
<keyword evidence="3" id="KW-0677">Repeat</keyword>
<keyword evidence="4 7" id="KW-0863">Zinc-finger</keyword>
<dbReference type="Pfam" id="PF00096">
    <property type="entry name" value="zf-C2H2"/>
    <property type="match status" value="1"/>
</dbReference>
<dbReference type="InterPro" id="IPR051059">
    <property type="entry name" value="VerF-like"/>
</dbReference>
<sequence length="885" mass="100058">MKNFWSVRIKETACYRGRGCCRSPTSPIQATSFSNLLHVVIYILAYLINHRVYNSQHKWNQPHRDMTRIEKGIAKSFSCNFCQRKFARNEHLQRHVRTRKHIVMSMYRTHSTLTQPKDTKEKPFACPCGHTFTRLDLLKRHNRISHGGQPLSEQADETIPERHEVVSHSTPSSEEYSGPVQHPQAGFDHESERSPRDTSAQISARRYGNCTSVCASAVDVAQSVARLSPTDDSVDTSMRQIQQYGHLNPLQDFADFVDSIGLTLDSDGSNIFNFPFTVEELAGVNNHIINTNNLDFTTTESHAQGVVSMPQLSPNHILSRDRAFLAVGASHPEVINNPASRQLSWTISEDRRESLKHLLEPFESILTGFALPSHYTLSRYYKSFVDQFHKHYPLVHIPTLRVDYTPPELALIIAAIGAQYRFESRNGLALYKASKAIALEKIRKQDLAGDCHTSPLSPMPPTLADGPDLTSQQQRIDMIRTLVMLIAFSSWDWKSELLRDAFGLQSILARCLREDGMHEDLSASDQNWYDWILIEGARRVKMIAFAYLNVQTVAYNLPPVMLNNEVELQMPCSTAEWDAPDAIEWQLTRARSRHPDLGFQDALHAFLSRTQVSEVQSLLSRLSPLANFILLQALIQRTCLLRQLSITAGAALRKDDLDEMEDALRRWKNVWQRAPGSTLDPQNPDGPLPFTSVAFFTLASVRLHLDLGSYRRLDTRDPAQIATALIGVPALKRGPHLTTALLHVTHALSLPVNMGVQYVSRSQMFFWSCQHSLCGLESAVFLSKWLQTVAETLGKEPLTAHEIIILDWVRALVEETRESVDLEELGVRSNLEISALQPSQLCTIVLRIWARVFGGNTMWAIISQIGSALEQLAERIERENMRLAQ</sequence>
<dbReference type="InterPro" id="IPR036236">
    <property type="entry name" value="Znf_C2H2_sf"/>
</dbReference>
<dbReference type="GO" id="GO:0005634">
    <property type="term" value="C:nucleus"/>
    <property type="evidence" value="ECO:0007669"/>
    <property type="project" value="UniProtKB-SubCell"/>
</dbReference>
<dbReference type="PANTHER" id="PTHR40626">
    <property type="entry name" value="MIP31509P"/>
    <property type="match status" value="1"/>
</dbReference>
<dbReference type="Pfam" id="PF04082">
    <property type="entry name" value="Fungal_trans"/>
    <property type="match status" value="1"/>
</dbReference>
<dbReference type="Gene3D" id="3.30.160.60">
    <property type="entry name" value="Classic Zinc Finger"/>
    <property type="match status" value="2"/>
</dbReference>
<feature type="region of interest" description="Disordered" evidence="8">
    <location>
        <begin position="145"/>
        <end position="202"/>
    </location>
</feature>